<keyword evidence="11" id="KW-0472">Membrane</keyword>
<evidence type="ECO:0000256" key="10">
    <source>
        <dbReference type="PROSITE-ProRule" id="PRU00042"/>
    </source>
</evidence>
<evidence type="ECO:0000256" key="4">
    <source>
        <dbReference type="ARBA" id="ARBA00022771"/>
    </source>
</evidence>
<dbReference type="Pfam" id="PF00096">
    <property type="entry name" value="zf-C2H2"/>
    <property type="match status" value="5"/>
</dbReference>
<evidence type="ECO:0000256" key="11">
    <source>
        <dbReference type="SAM" id="Phobius"/>
    </source>
</evidence>
<keyword evidence="9" id="KW-0539">Nucleus</keyword>
<evidence type="ECO:0000256" key="7">
    <source>
        <dbReference type="ARBA" id="ARBA00023125"/>
    </source>
</evidence>
<keyword evidence="14" id="KW-1185">Reference proteome</keyword>
<dbReference type="InterPro" id="IPR013087">
    <property type="entry name" value="Znf_C2H2_type"/>
</dbReference>
<dbReference type="Ensembl" id="ENSMZET00005017835.1">
    <property type="protein sequence ID" value="ENSMZEP00005017288.1"/>
    <property type="gene ID" value="ENSMZEG00005012996.1"/>
</dbReference>
<keyword evidence="5" id="KW-0862">Zinc</keyword>
<keyword evidence="3" id="KW-0677">Repeat</keyword>
<dbReference type="PANTHER" id="PTHR16515:SF66">
    <property type="entry name" value="C2H2-TYPE DOMAIN-CONTAINING PROTEIN"/>
    <property type="match status" value="1"/>
</dbReference>
<dbReference type="AlphaFoldDB" id="A0A3P9C4T1"/>
<reference evidence="13" key="2">
    <citation type="submission" date="2025-08" db="UniProtKB">
        <authorList>
            <consortium name="Ensembl"/>
        </authorList>
    </citation>
    <scope>IDENTIFICATION</scope>
</reference>
<evidence type="ECO:0000259" key="12">
    <source>
        <dbReference type="PROSITE" id="PS50157"/>
    </source>
</evidence>
<evidence type="ECO:0000256" key="6">
    <source>
        <dbReference type="ARBA" id="ARBA00023015"/>
    </source>
</evidence>
<dbReference type="PROSITE" id="PS00028">
    <property type="entry name" value="ZINC_FINGER_C2H2_1"/>
    <property type="match status" value="5"/>
</dbReference>
<evidence type="ECO:0000256" key="9">
    <source>
        <dbReference type="ARBA" id="ARBA00023242"/>
    </source>
</evidence>
<reference evidence="13" key="3">
    <citation type="submission" date="2025-09" db="UniProtKB">
        <authorList>
            <consortium name="Ensembl"/>
        </authorList>
    </citation>
    <scope>IDENTIFICATION</scope>
</reference>
<dbReference type="GO" id="GO:0010468">
    <property type="term" value="P:regulation of gene expression"/>
    <property type="evidence" value="ECO:0007669"/>
    <property type="project" value="TreeGrafter"/>
</dbReference>
<keyword evidence="11" id="KW-0812">Transmembrane</keyword>
<dbReference type="SMART" id="SM00355">
    <property type="entry name" value="ZnF_C2H2"/>
    <property type="match status" value="5"/>
</dbReference>
<accession>A0A3P9C4T1</accession>
<feature type="domain" description="C2H2-type" evidence="12">
    <location>
        <begin position="336"/>
        <end position="359"/>
    </location>
</feature>
<evidence type="ECO:0000313" key="14">
    <source>
        <dbReference type="Proteomes" id="UP000265160"/>
    </source>
</evidence>
<evidence type="ECO:0000256" key="3">
    <source>
        <dbReference type="ARBA" id="ARBA00022737"/>
    </source>
</evidence>
<feature type="domain" description="C2H2-type" evidence="12">
    <location>
        <begin position="224"/>
        <end position="251"/>
    </location>
</feature>
<comment type="subcellular location">
    <subcellularLocation>
        <location evidence="1">Nucleus</location>
    </subcellularLocation>
</comment>
<dbReference type="GeneTree" id="ENSGT01150000286959"/>
<dbReference type="GO" id="GO:0005634">
    <property type="term" value="C:nucleus"/>
    <property type="evidence" value="ECO:0007669"/>
    <property type="project" value="UniProtKB-SubCell"/>
</dbReference>
<dbReference type="FunFam" id="3.30.160.60:FF:000710">
    <property type="entry name" value="Zinc finger protein 768"/>
    <property type="match status" value="1"/>
</dbReference>
<keyword evidence="4 10" id="KW-0863">Zinc-finger</keyword>
<dbReference type="InterPro" id="IPR050331">
    <property type="entry name" value="Zinc_finger"/>
</dbReference>
<dbReference type="InterPro" id="IPR036236">
    <property type="entry name" value="Znf_C2H2_sf"/>
</dbReference>
<reference evidence="13 14" key="1">
    <citation type="journal article" date="2014" name="Nature">
        <title>The genomic substrate for adaptive radiation in African cichlid fish.</title>
        <authorList>
            <person name="Brawand D."/>
            <person name="Wagner C.E."/>
            <person name="Li Y.I."/>
            <person name="Malinsky M."/>
            <person name="Keller I."/>
            <person name="Fan S."/>
            <person name="Simakov O."/>
            <person name="Ng A.Y."/>
            <person name="Lim Z.W."/>
            <person name="Bezault E."/>
            <person name="Turner-Maier J."/>
            <person name="Johnson J."/>
            <person name="Alcazar R."/>
            <person name="Noh H.J."/>
            <person name="Russell P."/>
            <person name="Aken B."/>
            <person name="Alfoldi J."/>
            <person name="Amemiya C."/>
            <person name="Azzouzi N."/>
            <person name="Baroiller J.F."/>
            <person name="Barloy-Hubler F."/>
            <person name="Berlin A."/>
            <person name="Bloomquist R."/>
            <person name="Carleton K.L."/>
            <person name="Conte M.A."/>
            <person name="D'Cotta H."/>
            <person name="Eshel O."/>
            <person name="Gaffney L."/>
            <person name="Galibert F."/>
            <person name="Gante H.F."/>
            <person name="Gnerre S."/>
            <person name="Greuter L."/>
            <person name="Guyon R."/>
            <person name="Haddad N.S."/>
            <person name="Haerty W."/>
            <person name="Harris R.M."/>
            <person name="Hofmann H.A."/>
            <person name="Hourlier T."/>
            <person name="Hulata G."/>
            <person name="Jaffe D.B."/>
            <person name="Lara M."/>
            <person name="Lee A.P."/>
            <person name="MacCallum I."/>
            <person name="Mwaiko S."/>
            <person name="Nikaido M."/>
            <person name="Nishihara H."/>
            <person name="Ozouf-Costaz C."/>
            <person name="Penman D.J."/>
            <person name="Przybylski D."/>
            <person name="Rakotomanga M."/>
            <person name="Renn S.C.P."/>
            <person name="Ribeiro F.J."/>
            <person name="Ron M."/>
            <person name="Salzburger W."/>
            <person name="Sanchez-Pulido L."/>
            <person name="Santos M.E."/>
            <person name="Searle S."/>
            <person name="Sharpe T."/>
            <person name="Swofford R."/>
            <person name="Tan F.J."/>
            <person name="Williams L."/>
            <person name="Young S."/>
            <person name="Yin S."/>
            <person name="Okada N."/>
            <person name="Kocher T.D."/>
            <person name="Miska E.A."/>
            <person name="Lander E.S."/>
            <person name="Venkatesh B."/>
            <person name="Fernald R.D."/>
            <person name="Meyer A."/>
            <person name="Ponting C.P."/>
            <person name="Streelman J.T."/>
            <person name="Lindblad-Toh K."/>
            <person name="Seehausen O."/>
            <person name="Di Palma F."/>
        </authorList>
    </citation>
    <scope>NUCLEOTIDE SEQUENCE</scope>
</reference>
<evidence type="ECO:0000256" key="2">
    <source>
        <dbReference type="ARBA" id="ARBA00022723"/>
    </source>
</evidence>
<dbReference type="GO" id="GO:0003677">
    <property type="term" value="F:DNA binding"/>
    <property type="evidence" value="ECO:0007669"/>
    <property type="project" value="UniProtKB-KW"/>
</dbReference>
<feature type="transmembrane region" description="Helical" evidence="11">
    <location>
        <begin position="364"/>
        <end position="383"/>
    </location>
</feature>
<proteinExistence type="predicted"/>
<feature type="domain" description="C2H2-type" evidence="12">
    <location>
        <begin position="252"/>
        <end position="279"/>
    </location>
</feature>
<keyword evidence="2" id="KW-0479">Metal-binding</keyword>
<keyword evidence="8" id="KW-0804">Transcription</keyword>
<name>A0A3P9C4T1_9CICH</name>
<evidence type="ECO:0000313" key="13">
    <source>
        <dbReference type="Ensembl" id="ENSMZEP00005017288.1"/>
    </source>
</evidence>
<dbReference type="GO" id="GO:0008270">
    <property type="term" value="F:zinc ion binding"/>
    <property type="evidence" value="ECO:0007669"/>
    <property type="project" value="UniProtKB-KW"/>
</dbReference>
<evidence type="ECO:0000256" key="5">
    <source>
        <dbReference type="ARBA" id="ARBA00022833"/>
    </source>
</evidence>
<dbReference type="FunFam" id="3.30.160.60:FF:000149">
    <property type="entry name" value="Zinc finger protein 569"/>
    <property type="match status" value="1"/>
</dbReference>
<keyword evidence="7" id="KW-0238">DNA-binding</keyword>
<dbReference type="PROSITE" id="PS50157">
    <property type="entry name" value="ZINC_FINGER_C2H2_2"/>
    <property type="match status" value="5"/>
</dbReference>
<dbReference type="Proteomes" id="UP000265160">
    <property type="component" value="LG12"/>
</dbReference>
<dbReference type="FunFam" id="3.30.160.60:FF:000557">
    <property type="entry name" value="zinc finger and SCAN domain-containing protein 29"/>
    <property type="match status" value="3"/>
</dbReference>
<organism evidence="13 14">
    <name type="scientific">Maylandia zebra</name>
    <name type="common">zebra mbuna</name>
    <dbReference type="NCBI Taxonomy" id="106582"/>
    <lineage>
        <taxon>Eukaryota</taxon>
        <taxon>Metazoa</taxon>
        <taxon>Chordata</taxon>
        <taxon>Craniata</taxon>
        <taxon>Vertebrata</taxon>
        <taxon>Euteleostomi</taxon>
        <taxon>Actinopterygii</taxon>
        <taxon>Neopterygii</taxon>
        <taxon>Teleostei</taxon>
        <taxon>Neoteleostei</taxon>
        <taxon>Acanthomorphata</taxon>
        <taxon>Ovalentaria</taxon>
        <taxon>Cichlomorphae</taxon>
        <taxon>Cichliformes</taxon>
        <taxon>Cichlidae</taxon>
        <taxon>African cichlids</taxon>
        <taxon>Pseudocrenilabrinae</taxon>
        <taxon>Haplochromini</taxon>
        <taxon>Maylandia</taxon>
        <taxon>Maylandia zebra complex</taxon>
    </lineage>
</organism>
<dbReference type="SUPFAM" id="SSF57667">
    <property type="entry name" value="beta-beta-alpha zinc fingers"/>
    <property type="match status" value="3"/>
</dbReference>
<protein>
    <submittedName>
        <fullName evidence="13">Zinc finger protein 501</fullName>
    </submittedName>
</protein>
<sequence>MCNKAIMPSVQHFRQFFNERLAAAAEEIFSAFEKTILEYEEEISRQRSFCQCVTFCLFVCLFVSLIPPELPHQLACKEEEVLASDQQPIFQERNPRLDQEVKEELCASQDREHLVLKQETDTCIVPLTYEKGDNAEDQTLRLIPSELVSATEKHSLVKISIKTSEEAELNTNHQLFSHSSYLSKSPDKEDEPEDCMSIGNAETKPQKISHKGNHIHNPAIKKSFKCDTCGKTFPFNSKLIRHLRIHTGVRPYSCNICGKRFNQTSILNVHKRIHTGERPYSCNICGKRFNQTSILNVHKRTHTGEKPFSCNICGKRFNQKSILDAHVRIHTGEKPFSCKTCGKCLRSRSTLLVHMKKTHGRATLMNICFFNFIAFLCWCCLFVKVQK</sequence>
<dbReference type="Gene3D" id="3.30.160.60">
    <property type="entry name" value="Classic Zinc Finger"/>
    <property type="match status" value="5"/>
</dbReference>
<feature type="domain" description="C2H2-type" evidence="12">
    <location>
        <begin position="308"/>
        <end position="335"/>
    </location>
</feature>
<feature type="domain" description="C2H2-type" evidence="12">
    <location>
        <begin position="280"/>
        <end position="307"/>
    </location>
</feature>
<evidence type="ECO:0000256" key="1">
    <source>
        <dbReference type="ARBA" id="ARBA00004123"/>
    </source>
</evidence>
<keyword evidence="6" id="KW-0805">Transcription regulation</keyword>
<evidence type="ECO:0000256" key="8">
    <source>
        <dbReference type="ARBA" id="ARBA00023163"/>
    </source>
</evidence>
<dbReference type="PANTHER" id="PTHR16515">
    <property type="entry name" value="PR DOMAIN ZINC FINGER PROTEIN"/>
    <property type="match status" value="1"/>
</dbReference>
<keyword evidence="11" id="KW-1133">Transmembrane helix</keyword>